<accession>A0AA92TMD2</accession>
<dbReference type="InterPro" id="IPR050553">
    <property type="entry name" value="Thioredoxin_ResA/DsbE_sf"/>
</dbReference>
<dbReference type="Proteomes" id="UP000286113">
    <property type="component" value="Unassembled WGS sequence"/>
</dbReference>
<reference evidence="3 4" key="1">
    <citation type="submission" date="2018-08" db="EMBL/GenBank/DDBJ databases">
        <title>A genome reference for cultivated species of the human gut microbiota.</title>
        <authorList>
            <person name="Zou Y."/>
            <person name="Xue W."/>
            <person name="Luo G."/>
        </authorList>
    </citation>
    <scope>NUCLEOTIDE SEQUENCE [LARGE SCALE GENOMIC DNA]</scope>
    <source>
        <strain evidence="3 4">AF22-1</strain>
    </source>
</reference>
<proteinExistence type="predicted"/>
<feature type="chain" id="PRO_5041644146" description="Thioredoxin domain-containing protein" evidence="1">
    <location>
        <begin position="18"/>
        <end position="306"/>
    </location>
</feature>
<dbReference type="InterPro" id="IPR012336">
    <property type="entry name" value="Thioredoxin-like_fold"/>
</dbReference>
<dbReference type="SUPFAM" id="SSF52833">
    <property type="entry name" value="Thioredoxin-like"/>
    <property type="match status" value="1"/>
</dbReference>
<dbReference type="Pfam" id="PF13905">
    <property type="entry name" value="Thioredoxin_8"/>
    <property type="match status" value="1"/>
</dbReference>
<dbReference type="RefSeq" id="WP_119227245.1">
    <property type="nucleotide sequence ID" value="NZ_WBJN01000023.1"/>
</dbReference>
<keyword evidence="1" id="KW-0732">Signal</keyword>
<evidence type="ECO:0000313" key="4">
    <source>
        <dbReference type="Proteomes" id="UP000286113"/>
    </source>
</evidence>
<dbReference type="PANTHER" id="PTHR42852">
    <property type="entry name" value="THIOL:DISULFIDE INTERCHANGE PROTEIN DSBE"/>
    <property type="match status" value="1"/>
</dbReference>
<sequence>MKITLFLLLATAVVGRAQTTTELLPVGTEAPDFQITNDKTGKKIFRLSDWKTKTDADGKVVPGVWTVLDFWASWCPDCRKDMPKVKEISKKYLTKIQLVGISFDTDKEKMNKYLSSNHYDQWMQYCEGKKWKETQISKDYHISWIPTSYLIDPEGKVYFSTVKAEEMMQKLDSLNNLGKLTAFIEMPHYPGGEAVLMKQLSVNTKFPKLCQKYKAAAKVKVEFIVEKDGNVSDVGIQSYQVLDNPNGKDFNKLSGAEQTQARSQIRTLFEQEGIRVVSTLGKWTPGKIRGEATRVHYTVPIVFRLH</sequence>
<feature type="domain" description="Thioredoxin" evidence="2">
    <location>
        <begin position="24"/>
        <end position="185"/>
    </location>
</feature>
<dbReference type="PROSITE" id="PS51352">
    <property type="entry name" value="THIOREDOXIN_2"/>
    <property type="match status" value="1"/>
</dbReference>
<gene>
    <name evidence="3" type="ORF">DWX90_05635</name>
</gene>
<organism evidence="3 4">
    <name type="scientific">Segatella copri</name>
    <dbReference type="NCBI Taxonomy" id="165179"/>
    <lineage>
        <taxon>Bacteria</taxon>
        <taxon>Pseudomonadati</taxon>
        <taxon>Bacteroidota</taxon>
        <taxon>Bacteroidia</taxon>
        <taxon>Bacteroidales</taxon>
        <taxon>Prevotellaceae</taxon>
        <taxon>Segatella</taxon>
    </lineage>
</organism>
<dbReference type="PANTHER" id="PTHR42852:SF13">
    <property type="entry name" value="PROTEIN DIPZ"/>
    <property type="match status" value="1"/>
</dbReference>
<feature type="signal peptide" evidence="1">
    <location>
        <begin position="1"/>
        <end position="17"/>
    </location>
</feature>
<protein>
    <recommendedName>
        <fullName evidence="2">Thioredoxin domain-containing protein</fullName>
    </recommendedName>
</protein>
<dbReference type="Gene3D" id="3.30.1150.10">
    <property type="match status" value="1"/>
</dbReference>
<dbReference type="CDD" id="cd02966">
    <property type="entry name" value="TlpA_like_family"/>
    <property type="match status" value="1"/>
</dbReference>
<dbReference type="InterPro" id="IPR013766">
    <property type="entry name" value="Thioredoxin_domain"/>
</dbReference>
<dbReference type="Gene3D" id="3.40.30.10">
    <property type="entry name" value="Glutaredoxin"/>
    <property type="match status" value="1"/>
</dbReference>
<dbReference type="EMBL" id="QRVN01000008">
    <property type="protein sequence ID" value="RGS47693.1"/>
    <property type="molecule type" value="Genomic_DNA"/>
</dbReference>
<evidence type="ECO:0000256" key="1">
    <source>
        <dbReference type="SAM" id="SignalP"/>
    </source>
</evidence>
<dbReference type="InterPro" id="IPR036249">
    <property type="entry name" value="Thioredoxin-like_sf"/>
</dbReference>
<evidence type="ECO:0000313" key="3">
    <source>
        <dbReference type="EMBL" id="RGS47693.1"/>
    </source>
</evidence>
<name>A0AA92TMD2_9BACT</name>
<evidence type="ECO:0000259" key="2">
    <source>
        <dbReference type="PROSITE" id="PS51352"/>
    </source>
</evidence>
<comment type="caution">
    <text evidence="3">The sequence shown here is derived from an EMBL/GenBank/DDBJ whole genome shotgun (WGS) entry which is preliminary data.</text>
</comment>
<dbReference type="AlphaFoldDB" id="A0AA92TMD2"/>